<dbReference type="NCBIfam" id="TIGR02519">
    <property type="entry name" value="pilus_MshL"/>
    <property type="match status" value="1"/>
</dbReference>
<dbReference type="PANTHER" id="PTHR30332:SF17">
    <property type="entry name" value="TYPE IV PILIATION SYSTEM PROTEIN DR_0774-RELATED"/>
    <property type="match status" value="1"/>
</dbReference>
<dbReference type="SMART" id="SM00965">
    <property type="entry name" value="STN"/>
    <property type="match status" value="1"/>
</dbReference>
<feature type="domain" description="Secretin/TonB short N-terminal" evidence="6">
    <location>
        <begin position="103"/>
        <end position="151"/>
    </location>
</feature>
<dbReference type="PROSITE" id="PS51257">
    <property type="entry name" value="PROKAR_LIPOPROTEIN"/>
    <property type="match status" value="1"/>
</dbReference>
<dbReference type="RefSeq" id="WP_367983419.1">
    <property type="nucleotide sequence ID" value="NZ_JBAKFF010000001.1"/>
</dbReference>
<comment type="caution">
    <text evidence="7">The sequence shown here is derived from an EMBL/GenBank/DDBJ whole genome shotgun (WGS) entry which is preliminary data.</text>
</comment>
<dbReference type="InterPro" id="IPR004846">
    <property type="entry name" value="T2SS/T3SS_dom"/>
</dbReference>
<reference evidence="7 8" key="1">
    <citation type="submission" date="2024-02" db="EMBL/GenBank/DDBJ databases">
        <title>New especies of Spiribacter isolated from saline water.</title>
        <authorList>
            <person name="Leon M.J."/>
            <person name="De La Haba R."/>
            <person name="Sanchez-Porro C."/>
            <person name="Ventosa A."/>
        </authorList>
    </citation>
    <scope>NUCLEOTIDE SEQUENCE [LARGE SCALE GENOMIC DNA]</scope>
    <source>
        <strain evidence="8">ag22IC4-189</strain>
    </source>
</reference>
<gene>
    <name evidence="7" type="primary">mshL</name>
    <name evidence="7" type="ORF">V6X30_04335</name>
</gene>
<keyword evidence="3" id="KW-0998">Cell outer membrane</keyword>
<organism evidence="7 8">
    <name type="scientific">Spiribacter insolitus</name>
    <dbReference type="NCBI Taxonomy" id="3122417"/>
    <lineage>
        <taxon>Bacteria</taxon>
        <taxon>Pseudomonadati</taxon>
        <taxon>Pseudomonadota</taxon>
        <taxon>Gammaproteobacteria</taxon>
        <taxon>Chromatiales</taxon>
        <taxon>Ectothiorhodospiraceae</taxon>
        <taxon>Spiribacter</taxon>
    </lineage>
</organism>
<dbReference type="InterPro" id="IPR011514">
    <property type="entry name" value="Secretin_N_2"/>
</dbReference>
<evidence type="ECO:0000256" key="2">
    <source>
        <dbReference type="ARBA" id="ARBA00023136"/>
    </source>
</evidence>
<keyword evidence="2" id="KW-0472">Membrane</keyword>
<keyword evidence="1" id="KW-0813">Transport</keyword>
<feature type="region of interest" description="Disordered" evidence="4">
    <location>
        <begin position="219"/>
        <end position="245"/>
    </location>
</feature>
<feature type="region of interest" description="Disordered" evidence="4">
    <location>
        <begin position="57"/>
        <end position="76"/>
    </location>
</feature>
<dbReference type="Proteomes" id="UP001556637">
    <property type="component" value="Unassembled WGS sequence"/>
</dbReference>
<feature type="compositionally biased region" description="Polar residues" evidence="4">
    <location>
        <begin position="172"/>
        <end position="181"/>
    </location>
</feature>
<evidence type="ECO:0000313" key="8">
    <source>
        <dbReference type="Proteomes" id="UP001556637"/>
    </source>
</evidence>
<evidence type="ECO:0000256" key="1">
    <source>
        <dbReference type="ARBA" id="ARBA00022448"/>
    </source>
</evidence>
<dbReference type="Pfam" id="PF00263">
    <property type="entry name" value="Secretin"/>
    <property type="match status" value="1"/>
</dbReference>
<evidence type="ECO:0000256" key="5">
    <source>
        <dbReference type="SAM" id="SignalP"/>
    </source>
</evidence>
<feature type="chain" id="PRO_5046514947" evidence="5">
    <location>
        <begin position="21"/>
        <end position="545"/>
    </location>
</feature>
<dbReference type="EMBL" id="JBAKFF010000001">
    <property type="protein sequence ID" value="MEX0430631.1"/>
    <property type="molecule type" value="Genomic_DNA"/>
</dbReference>
<dbReference type="InterPro" id="IPR001775">
    <property type="entry name" value="GspD/PilQ"/>
</dbReference>
<keyword evidence="5" id="KW-0732">Signal</keyword>
<feature type="region of interest" description="Disordered" evidence="4">
    <location>
        <begin position="172"/>
        <end position="198"/>
    </location>
</feature>
<name>A0ABV3T5Z6_9GAMM</name>
<dbReference type="Gene3D" id="3.30.1370.130">
    <property type="match status" value="1"/>
</dbReference>
<dbReference type="InterPro" id="IPR013358">
    <property type="entry name" value="Pilus_biogenesis_MshL"/>
</dbReference>
<evidence type="ECO:0000256" key="3">
    <source>
        <dbReference type="ARBA" id="ARBA00023237"/>
    </source>
</evidence>
<protein>
    <submittedName>
        <fullName evidence="7">Pilus (MSHA type) biogenesis protein MshL</fullName>
    </submittedName>
</protein>
<feature type="signal peptide" evidence="5">
    <location>
        <begin position="1"/>
        <end position="20"/>
    </location>
</feature>
<evidence type="ECO:0000256" key="4">
    <source>
        <dbReference type="SAM" id="MobiDB-lite"/>
    </source>
</evidence>
<dbReference type="PANTHER" id="PTHR30332">
    <property type="entry name" value="PROBABLE GENERAL SECRETION PATHWAY PROTEIN D"/>
    <property type="match status" value="1"/>
</dbReference>
<keyword evidence="8" id="KW-1185">Reference proteome</keyword>
<dbReference type="InterPro" id="IPR011662">
    <property type="entry name" value="Secretin/TonB_short_N"/>
</dbReference>
<dbReference type="PRINTS" id="PR00811">
    <property type="entry name" value="BCTERIALGSPD"/>
</dbReference>
<dbReference type="InterPro" id="IPR050810">
    <property type="entry name" value="Bact_Secretion_Sys_Channel"/>
</dbReference>
<evidence type="ECO:0000259" key="6">
    <source>
        <dbReference type="SMART" id="SM00965"/>
    </source>
</evidence>
<proteinExistence type="predicted"/>
<feature type="compositionally biased region" description="Acidic residues" evidence="4">
    <location>
        <begin position="182"/>
        <end position="191"/>
    </location>
</feature>
<sequence>MRPTRILLLVAMALTLAGCAATGGMSPGERNAAIGEMMTGGSQAATATDEDVPPLPEAAREMLTPPPLETDAPAPVQEPRFDITADRVAVAEFYHGLVEDTPYNVVVHPEVAGTVSLRLNDVSVPEVMDILSEGYGYHYQRTDGSYLVLPSALETRVFRLDYINVQREGVSGTSITGGEITSSEEEDDANDSGEVNGSSLITRSSSRIWSDIETAIEEIIAGNRDDGPETQNASPDPEMEGPDEGDAARVVISPEAGAVVVRASPEVLDQVERFMSGLQATLNRQVILEARIVEITLSDEFEAGIDWDLVGNTSGRETTVDLTPSGFQSGSGLFELGIVRNGSFNATIDALQEQGDVMVLSSPRVSTLNNQKALIKVGTDSFFQTGVQLDTTISDGNTQTDVDPEFRSFFSGISLDVTPNINADGFVTLHVQPSVSNVTEIPRSVQIAGGETIEFRLASSDVRQSDSIVRARNGDLIVIGGLMEQREETIDAAVPGLGQIPPVNLLFSRQRQVSEKIELVILLRPTVVEEDTWRRAIDTQLEQML</sequence>
<dbReference type="Pfam" id="PF07655">
    <property type="entry name" value="Secretin_N_2"/>
    <property type="match status" value="1"/>
</dbReference>
<accession>A0ABV3T5Z6</accession>
<dbReference type="Pfam" id="PF07660">
    <property type="entry name" value="STN"/>
    <property type="match status" value="1"/>
</dbReference>
<evidence type="ECO:0000313" key="7">
    <source>
        <dbReference type="EMBL" id="MEX0430631.1"/>
    </source>
</evidence>